<dbReference type="CDD" id="cd00051">
    <property type="entry name" value="EFh"/>
    <property type="match status" value="1"/>
</dbReference>
<sequence>MTTPANPTPLLSSRPNPAHQLHRRPRLPHPPAAANTTGAASSPDWFRPRRPPDTDPSTSSGGRVATRDPGVRVKAKEGTEEEKGKKGKRRRWWERWSGDKESYLVDDVEPLPIPMTVPGTEPISREELDRRLSCDVEIEDCKTVSYEWTGKCRSCQGTGLVSYFRKKGKETICKCVPCAGIGYVRKITFREDIQKMDELDNASCSRSVNHRMSHLSILSFKYNLAKLRSKAGSKAGSPVGRPLSARDRQFSDLSTYKPDEEEMKKVFHTIARDPRGINKKDLQLLLERLGKADAAGEARRMMCVADHNKDGYMDLEEFMEVHRNGVQLGDIRRAFFVFDRNEDGRISAEEIMTVLRKLGESCSLEDCRKMVREIDRNGDGFVDMDDFMAMMTRPRRKL</sequence>
<dbReference type="PANTHER" id="PTHR36035:SF1">
    <property type="entry name" value="PROTEIN DISULFIDE-ISOMERASE SCO2"/>
    <property type="match status" value="1"/>
</dbReference>
<proteinExistence type="predicted"/>
<feature type="compositionally biased region" description="Basic and acidic residues" evidence="5">
    <location>
        <begin position="65"/>
        <end position="84"/>
    </location>
</feature>
<dbReference type="Pfam" id="PF13202">
    <property type="entry name" value="EF-hand_5"/>
    <property type="match status" value="1"/>
</dbReference>
<dbReference type="PANTHER" id="PTHR36035">
    <property type="entry name" value="PROTEIN DISULFIDE-ISOMERASE SCO2"/>
    <property type="match status" value="1"/>
</dbReference>
<feature type="domain" description="EF-hand" evidence="6">
    <location>
        <begin position="362"/>
        <end position="397"/>
    </location>
</feature>
<dbReference type="SMART" id="SM00054">
    <property type="entry name" value="EFh"/>
    <property type="match status" value="3"/>
</dbReference>
<dbReference type="Pfam" id="PF13499">
    <property type="entry name" value="EF-hand_7"/>
    <property type="match status" value="1"/>
</dbReference>
<dbReference type="GO" id="GO:0005509">
    <property type="term" value="F:calcium ion binding"/>
    <property type="evidence" value="ECO:0007669"/>
    <property type="project" value="InterPro"/>
</dbReference>
<keyword evidence="2" id="KW-0479">Metal-binding</keyword>
<evidence type="ECO:0000256" key="3">
    <source>
        <dbReference type="ARBA" id="ARBA00022737"/>
    </source>
</evidence>
<dbReference type="PROSITE" id="PS00018">
    <property type="entry name" value="EF_HAND_1"/>
    <property type="match status" value="2"/>
</dbReference>
<dbReference type="FunFam" id="1.10.238.10:FF:000089">
    <property type="entry name" value="calmodulin-like protein 3"/>
    <property type="match status" value="1"/>
</dbReference>
<dbReference type="InterPro" id="IPR002048">
    <property type="entry name" value="EF_hand_dom"/>
</dbReference>
<evidence type="ECO:0000256" key="2">
    <source>
        <dbReference type="ARBA" id="ARBA00022723"/>
    </source>
</evidence>
<dbReference type="Gene3D" id="1.10.238.10">
    <property type="entry name" value="EF-hand"/>
    <property type="match status" value="2"/>
</dbReference>
<dbReference type="OrthoDB" id="26525at2759"/>
<dbReference type="PROSITE" id="PS50222">
    <property type="entry name" value="EF_HAND_2"/>
    <property type="match status" value="2"/>
</dbReference>
<feature type="domain" description="EF-hand" evidence="6">
    <location>
        <begin position="326"/>
        <end position="361"/>
    </location>
</feature>
<name>A0A3L6QSE6_PANMI</name>
<dbReference type="InterPro" id="IPR037477">
    <property type="entry name" value="SCO2"/>
</dbReference>
<gene>
    <name evidence="7" type="ORF">C2845_PM04G18080</name>
</gene>
<dbReference type="InterPro" id="IPR018247">
    <property type="entry name" value="EF_Hand_1_Ca_BS"/>
</dbReference>
<evidence type="ECO:0000313" key="8">
    <source>
        <dbReference type="Proteomes" id="UP000275267"/>
    </source>
</evidence>
<dbReference type="EMBL" id="PQIB02000011">
    <property type="protein sequence ID" value="RLM85981.1"/>
    <property type="molecule type" value="Genomic_DNA"/>
</dbReference>
<comment type="function">
    <text evidence="1">Potential calcium sensor.</text>
</comment>
<accession>A0A3L6QSE6</accession>
<reference evidence="8" key="1">
    <citation type="journal article" date="2019" name="Nat. Commun.">
        <title>The genome of broomcorn millet.</title>
        <authorList>
            <person name="Zou C."/>
            <person name="Miki D."/>
            <person name="Li D."/>
            <person name="Tang Q."/>
            <person name="Xiao L."/>
            <person name="Rajput S."/>
            <person name="Deng P."/>
            <person name="Jia W."/>
            <person name="Huang R."/>
            <person name="Zhang M."/>
            <person name="Sun Y."/>
            <person name="Hu J."/>
            <person name="Fu X."/>
            <person name="Schnable P.S."/>
            <person name="Li F."/>
            <person name="Zhang H."/>
            <person name="Feng B."/>
            <person name="Zhu X."/>
            <person name="Liu R."/>
            <person name="Schnable J.C."/>
            <person name="Zhu J.-K."/>
            <person name="Zhang H."/>
        </authorList>
    </citation>
    <scope>NUCLEOTIDE SEQUENCE [LARGE SCALE GENOMIC DNA]</scope>
</reference>
<evidence type="ECO:0000259" key="6">
    <source>
        <dbReference type="PROSITE" id="PS50222"/>
    </source>
</evidence>
<evidence type="ECO:0000256" key="1">
    <source>
        <dbReference type="ARBA" id="ARBA00003291"/>
    </source>
</evidence>
<feature type="compositionally biased region" description="Polar residues" evidence="5">
    <location>
        <begin position="1"/>
        <end position="15"/>
    </location>
</feature>
<dbReference type="Proteomes" id="UP000275267">
    <property type="component" value="Unassembled WGS sequence"/>
</dbReference>
<evidence type="ECO:0000256" key="5">
    <source>
        <dbReference type="SAM" id="MobiDB-lite"/>
    </source>
</evidence>
<dbReference type="AlphaFoldDB" id="A0A3L6QSE6"/>
<organism evidence="7 8">
    <name type="scientific">Panicum miliaceum</name>
    <name type="common">Proso millet</name>
    <name type="synonym">Broomcorn millet</name>
    <dbReference type="NCBI Taxonomy" id="4540"/>
    <lineage>
        <taxon>Eukaryota</taxon>
        <taxon>Viridiplantae</taxon>
        <taxon>Streptophyta</taxon>
        <taxon>Embryophyta</taxon>
        <taxon>Tracheophyta</taxon>
        <taxon>Spermatophyta</taxon>
        <taxon>Magnoliopsida</taxon>
        <taxon>Liliopsida</taxon>
        <taxon>Poales</taxon>
        <taxon>Poaceae</taxon>
        <taxon>PACMAD clade</taxon>
        <taxon>Panicoideae</taxon>
        <taxon>Panicodae</taxon>
        <taxon>Paniceae</taxon>
        <taxon>Panicinae</taxon>
        <taxon>Panicum</taxon>
        <taxon>Panicum sect. Panicum</taxon>
    </lineage>
</organism>
<evidence type="ECO:0000313" key="7">
    <source>
        <dbReference type="EMBL" id="RLM85981.1"/>
    </source>
</evidence>
<keyword evidence="3" id="KW-0677">Repeat</keyword>
<keyword evidence="8" id="KW-1185">Reference proteome</keyword>
<feature type="region of interest" description="Disordered" evidence="5">
    <location>
        <begin position="1"/>
        <end position="91"/>
    </location>
</feature>
<dbReference type="InterPro" id="IPR011992">
    <property type="entry name" value="EF-hand-dom_pair"/>
</dbReference>
<evidence type="ECO:0000256" key="4">
    <source>
        <dbReference type="ARBA" id="ARBA00022837"/>
    </source>
</evidence>
<dbReference type="SUPFAM" id="SSF47473">
    <property type="entry name" value="EF-hand"/>
    <property type="match status" value="1"/>
</dbReference>
<keyword evidence="4" id="KW-0106">Calcium</keyword>
<comment type="caution">
    <text evidence="7">The sequence shown here is derived from an EMBL/GenBank/DDBJ whole genome shotgun (WGS) entry which is preliminary data.</text>
</comment>
<protein>
    <recommendedName>
        <fullName evidence="6">EF-hand domain-containing protein</fullName>
    </recommendedName>
</protein>
<dbReference type="FunFam" id="1.10.238.10:FF:000498">
    <property type="entry name" value="Polcalcin Jun o 2"/>
    <property type="match status" value="1"/>
</dbReference>